<proteinExistence type="inferred from homology"/>
<evidence type="ECO:0000313" key="18">
    <source>
        <dbReference type="EMBL" id="CAG6516799.1"/>
    </source>
</evidence>
<evidence type="ECO:0000256" key="5">
    <source>
        <dbReference type="ARBA" id="ARBA00093190"/>
    </source>
</evidence>
<dbReference type="SUPFAM" id="SSF51735">
    <property type="entry name" value="NAD(P)-binding Rossmann-fold domains"/>
    <property type="match status" value="1"/>
</dbReference>
<organism evidence="18">
    <name type="scientific">Culex pipiens</name>
    <name type="common">House mosquito</name>
    <dbReference type="NCBI Taxonomy" id="7175"/>
    <lineage>
        <taxon>Eukaryota</taxon>
        <taxon>Metazoa</taxon>
        <taxon>Ecdysozoa</taxon>
        <taxon>Arthropoda</taxon>
        <taxon>Hexapoda</taxon>
        <taxon>Insecta</taxon>
        <taxon>Pterygota</taxon>
        <taxon>Neoptera</taxon>
        <taxon>Endopterygota</taxon>
        <taxon>Diptera</taxon>
        <taxon>Nematocera</taxon>
        <taxon>Culicoidea</taxon>
        <taxon>Culicidae</taxon>
        <taxon>Culicinae</taxon>
        <taxon>Culicini</taxon>
        <taxon>Culex</taxon>
        <taxon>Culex</taxon>
    </lineage>
</organism>
<evidence type="ECO:0000256" key="15">
    <source>
        <dbReference type="ARBA" id="ARBA00093567"/>
    </source>
</evidence>
<dbReference type="GO" id="GO:0042562">
    <property type="term" value="F:hormone binding"/>
    <property type="evidence" value="ECO:0007669"/>
    <property type="project" value="TreeGrafter"/>
</dbReference>
<evidence type="ECO:0000256" key="3">
    <source>
        <dbReference type="ARBA" id="ARBA00015173"/>
    </source>
</evidence>
<dbReference type="PANTHER" id="PTHR13812">
    <property type="entry name" value="KETIMINE REDUCTASE MU-CRYSTALLIN"/>
    <property type="match status" value="1"/>
</dbReference>
<dbReference type="GO" id="GO:0050241">
    <property type="term" value="F:pyrroline-2-carboxylate reductase activity"/>
    <property type="evidence" value="ECO:0007669"/>
    <property type="project" value="UniProtKB-EC"/>
</dbReference>
<dbReference type="PANTHER" id="PTHR13812:SF19">
    <property type="entry name" value="KETIMINE REDUCTASE MU-CRYSTALLIN"/>
    <property type="match status" value="1"/>
</dbReference>
<evidence type="ECO:0000256" key="8">
    <source>
        <dbReference type="ARBA" id="ARBA00093226"/>
    </source>
</evidence>
<name>A0A8D8DTN1_CULPI</name>
<reference evidence="18" key="1">
    <citation type="submission" date="2021-05" db="EMBL/GenBank/DDBJ databases">
        <authorList>
            <person name="Alioto T."/>
            <person name="Alioto T."/>
            <person name="Gomez Garrido J."/>
        </authorList>
    </citation>
    <scope>NUCLEOTIDE SEQUENCE</scope>
</reference>
<comment type="catalytic activity">
    <reaction evidence="8">
        <text>(3R)-1,4-thiomorpholine-3-carboxylate + NAD(+) = 3,4-dehydrothiomorpholine-3-carboxylate + NADH + 2 H(+)</text>
        <dbReference type="Rhea" id="RHEA:12504"/>
        <dbReference type="ChEBI" id="CHEBI:15378"/>
        <dbReference type="ChEBI" id="CHEBI:57540"/>
        <dbReference type="ChEBI" id="CHEBI:57945"/>
        <dbReference type="ChEBI" id="CHEBI:58517"/>
        <dbReference type="ChEBI" id="CHEBI:176873"/>
        <dbReference type="EC" id="1.5.1.25"/>
    </reaction>
    <physiologicalReaction direction="right-to-left" evidence="8">
        <dbReference type="Rhea" id="RHEA:12506"/>
    </physiologicalReaction>
</comment>
<dbReference type="GO" id="GO:0047127">
    <property type="term" value="F:thiomorpholine-carboxylate dehydrogenase activity"/>
    <property type="evidence" value="ECO:0007669"/>
    <property type="project" value="UniProtKB-EC"/>
</dbReference>
<dbReference type="EMBL" id="HBUE01279795">
    <property type="protein sequence ID" value="CAG6568311.1"/>
    <property type="molecule type" value="Transcribed_RNA"/>
</dbReference>
<comment type="catalytic activity">
    <reaction evidence="10">
        <text>(R)-lanthionine ketimine + NADPH + 2 H(+) = (3R,5R)-1,4-thiomorpholine-3,5-dicarboxylate + NADP(+)</text>
        <dbReference type="Rhea" id="RHEA:68040"/>
        <dbReference type="ChEBI" id="CHEBI:15378"/>
        <dbReference type="ChEBI" id="CHEBI:57783"/>
        <dbReference type="ChEBI" id="CHEBI:58349"/>
        <dbReference type="ChEBI" id="CHEBI:176891"/>
        <dbReference type="ChEBI" id="CHEBI:176892"/>
    </reaction>
    <physiologicalReaction direction="left-to-right" evidence="10">
        <dbReference type="Rhea" id="RHEA:68041"/>
    </physiologicalReaction>
</comment>
<evidence type="ECO:0000256" key="14">
    <source>
        <dbReference type="ARBA" id="ARBA00093273"/>
    </source>
</evidence>
<dbReference type="GO" id="GO:0005737">
    <property type="term" value="C:cytoplasm"/>
    <property type="evidence" value="ECO:0007669"/>
    <property type="project" value="TreeGrafter"/>
</dbReference>
<dbReference type="InterPro" id="IPR023401">
    <property type="entry name" value="ODC_N"/>
</dbReference>
<comment type="similarity">
    <text evidence="1">Belongs to the ornithine cyclodeaminase/mu-crystallin family.</text>
</comment>
<comment type="catalytic activity">
    <reaction evidence="7">
        <text>L-proline + NADP(+) = 1-pyrroline-2-carboxylate + NADPH + H(+)</text>
        <dbReference type="Rhea" id="RHEA:20317"/>
        <dbReference type="ChEBI" id="CHEBI:15378"/>
        <dbReference type="ChEBI" id="CHEBI:39785"/>
        <dbReference type="ChEBI" id="CHEBI:57783"/>
        <dbReference type="ChEBI" id="CHEBI:58349"/>
        <dbReference type="ChEBI" id="CHEBI:60039"/>
        <dbReference type="EC" id="1.5.1.1"/>
    </reaction>
    <physiologicalReaction direction="right-to-left" evidence="7">
        <dbReference type="Rhea" id="RHEA:20319"/>
    </physiologicalReaction>
</comment>
<evidence type="ECO:0000256" key="10">
    <source>
        <dbReference type="ARBA" id="ARBA00093248"/>
    </source>
</evidence>
<dbReference type="AlphaFoldDB" id="A0A8D8DTN1"/>
<comment type="catalytic activity">
    <reaction evidence="13">
        <text>L-proline + NAD(+) = 1-pyrroline-2-carboxylate + NADH + H(+)</text>
        <dbReference type="Rhea" id="RHEA:20321"/>
        <dbReference type="ChEBI" id="CHEBI:15378"/>
        <dbReference type="ChEBI" id="CHEBI:39785"/>
        <dbReference type="ChEBI" id="CHEBI:57540"/>
        <dbReference type="ChEBI" id="CHEBI:57945"/>
        <dbReference type="ChEBI" id="CHEBI:60039"/>
        <dbReference type="EC" id="1.5.1.1"/>
    </reaction>
    <physiologicalReaction direction="right-to-left" evidence="13">
        <dbReference type="Rhea" id="RHEA:20323"/>
    </physiologicalReaction>
</comment>
<evidence type="ECO:0000256" key="2">
    <source>
        <dbReference type="ARBA" id="ARBA00012883"/>
    </source>
</evidence>
<dbReference type="EMBL" id="HBUE01174293">
    <property type="protein sequence ID" value="CAG6516799.1"/>
    <property type="molecule type" value="Transcribed_RNA"/>
</dbReference>
<comment type="catalytic activity">
    <reaction evidence="9">
        <text>(S)-cystathionine ketimine + NADPH + 2 H(+) = (3R,5S)-2,3,5,6,7-pentahydro-1,4-thiazepine-3,5-dicarboxylate + NADP(+)</text>
        <dbReference type="Rhea" id="RHEA:68036"/>
        <dbReference type="ChEBI" id="CHEBI:15378"/>
        <dbReference type="ChEBI" id="CHEBI:57783"/>
        <dbReference type="ChEBI" id="CHEBI:58349"/>
        <dbReference type="ChEBI" id="CHEBI:176808"/>
        <dbReference type="ChEBI" id="CHEBI:176810"/>
    </reaction>
    <physiologicalReaction direction="left-to-right" evidence="9">
        <dbReference type="Rhea" id="RHEA:68037"/>
    </physiologicalReaction>
</comment>
<evidence type="ECO:0000256" key="1">
    <source>
        <dbReference type="ARBA" id="ARBA00008903"/>
    </source>
</evidence>
<evidence type="ECO:0000256" key="6">
    <source>
        <dbReference type="ARBA" id="ARBA00093197"/>
    </source>
</evidence>
<dbReference type="EC" id="1.5.1.25" evidence="2"/>
<comment type="catalytic activity">
    <reaction evidence="11">
        <text>(S)-cystathionine ketimine + NADH + 2 H(+) = (3R,5S)-2,3,5,6,7-pentahydro-1,4-thiazepine-3,5-dicarboxylate + NAD(+)</text>
        <dbReference type="Rhea" id="RHEA:68032"/>
        <dbReference type="ChEBI" id="CHEBI:15378"/>
        <dbReference type="ChEBI" id="CHEBI:57540"/>
        <dbReference type="ChEBI" id="CHEBI:57945"/>
        <dbReference type="ChEBI" id="CHEBI:176808"/>
        <dbReference type="ChEBI" id="CHEBI:176810"/>
    </reaction>
    <physiologicalReaction direction="left-to-right" evidence="11">
        <dbReference type="Rhea" id="RHEA:68033"/>
    </physiologicalReaction>
</comment>
<accession>A0A8D8DTN1</accession>
<comment type="catalytic activity">
    <reaction evidence="14">
        <text>L-pipecolate + NADP(+) = Delta(1)-piperideine-2-carboxylate + NADPH + H(+)</text>
        <dbReference type="Rhea" id="RHEA:12524"/>
        <dbReference type="ChEBI" id="CHEBI:15378"/>
        <dbReference type="ChEBI" id="CHEBI:57783"/>
        <dbReference type="ChEBI" id="CHEBI:58349"/>
        <dbReference type="ChEBI" id="CHEBI:61185"/>
        <dbReference type="ChEBI" id="CHEBI:77631"/>
        <dbReference type="EC" id="1.5.1.1"/>
    </reaction>
    <physiologicalReaction direction="right-to-left" evidence="14">
        <dbReference type="Rhea" id="RHEA:12526"/>
    </physiologicalReaction>
</comment>
<dbReference type="Gene3D" id="3.40.50.720">
    <property type="entry name" value="NAD(P)-binding Rossmann-like Domain"/>
    <property type="match status" value="1"/>
</dbReference>
<evidence type="ECO:0000256" key="16">
    <source>
        <dbReference type="ARBA" id="ARBA00093598"/>
    </source>
</evidence>
<comment type="catalytic activity">
    <reaction evidence="5">
        <text>L-pipecolate + NAD(+) = Delta(1)-piperideine-2-carboxylate + NADH + H(+)</text>
        <dbReference type="Rhea" id="RHEA:30807"/>
        <dbReference type="ChEBI" id="CHEBI:15378"/>
        <dbReference type="ChEBI" id="CHEBI:57540"/>
        <dbReference type="ChEBI" id="CHEBI:57945"/>
        <dbReference type="ChEBI" id="CHEBI:61185"/>
        <dbReference type="ChEBI" id="CHEBI:77631"/>
        <dbReference type="EC" id="1.5.1.1"/>
    </reaction>
    <physiologicalReaction direction="right-to-left" evidence="5">
        <dbReference type="Rhea" id="RHEA:30809"/>
    </physiologicalReaction>
</comment>
<evidence type="ECO:0000256" key="7">
    <source>
        <dbReference type="ARBA" id="ARBA00093203"/>
    </source>
</evidence>
<comment type="subunit">
    <text evidence="15">Homodimer. Binds the thyroid hormone triiodothyronine (T3); T3 binding inhibits enzymatic activity.</text>
</comment>
<dbReference type="InterPro" id="IPR003462">
    <property type="entry name" value="ODC_Mu_crystall"/>
</dbReference>
<sequence length="371" mass="40600">MASHRFVHLVESELIKLTNWKEINHVLEQAFVSVSNKDKSSGQPYSSQPARSFVHVGDAGALLCMPAFLGNISVKSDSSQSNPAGPAARTSSLACKLITSFKDNPSRNPPLPDIIGNIFLFDETTGQLQATLEANYLTGLRTAAASIVATEQVFLPRIADKSKLVLGIIGTGVQGEFHAMGFMKTHKFVQVKLWNRTKARSEQLKTKLTQLAPNSCNPEVNITMHDSPEECCTNCDIIVTATSSSVPLVFKRFLKQNVHINGKRNQTFINRNVNLQHQLSAIGAGLQHHTELAQDIYDECSVFIDYWNGAKAELATLKSTIVGEVGEVVLKQKVVPSSGITVFQSLGMAVEDAAIGKLFYSKYMEQLNKGH</sequence>
<evidence type="ECO:0000256" key="12">
    <source>
        <dbReference type="ARBA" id="ARBA00093263"/>
    </source>
</evidence>
<dbReference type="Gene3D" id="3.30.1780.10">
    <property type="entry name" value="ornithine cyclodeaminase, domain 1"/>
    <property type="match status" value="1"/>
</dbReference>
<dbReference type="PIRSF" id="PIRSF001439">
    <property type="entry name" value="CryM"/>
    <property type="match status" value="1"/>
</dbReference>
<evidence type="ECO:0000256" key="4">
    <source>
        <dbReference type="ARBA" id="ARBA00033420"/>
    </source>
</evidence>
<dbReference type="Pfam" id="PF02423">
    <property type="entry name" value="OCD_Mu_crystall"/>
    <property type="match status" value="1"/>
</dbReference>
<protein>
    <recommendedName>
        <fullName evidence="3">Ketimine reductase mu-crystallin</fullName>
        <ecNumber evidence="16">1.5.1.1</ecNumber>
        <ecNumber evidence="2">1.5.1.25</ecNumber>
    </recommendedName>
    <alternativeName>
        <fullName evidence="17">1-piperideine-2-carboxylate/1-pyrroline-2-carboxylate reductase</fullName>
    </alternativeName>
    <alternativeName>
        <fullName evidence="4">NADP-regulated thyroid-hormone-binding protein</fullName>
    </alternativeName>
</protein>
<evidence type="ECO:0000256" key="9">
    <source>
        <dbReference type="ARBA" id="ARBA00093227"/>
    </source>
</evidence>
<dbReference type="EC" id="1.5.1.1" evidence="16"/>
<dbReference type="InterPro" id="IPR036291">
    <property type="entry name" value="NAD(P)-bd_dom_sf"/>
</dbReference>
<evidence type="ECO:0000256" key="11">
    <source>
        <dbReference type="ARBA" id="ARBA00093250"/>
    </source>
</evidence>
<evidence type="ECO:0000256" key="13">
    <source>
        <dbReference type="ARBA" id="ARBA00093264"/>
    </source>
</evidence>
<comment type="catalytic activity">
    <reaction evidence="12">
        <text>(3R)-1,4-thiomorpholine-3-carboxylate + NADP(+) = 3,4-dehydrothiomorpholine-3-carboxylate + NADPH + 2 H(+)</text>
        <dbReference type="Rhea" id="RHEA:12500"/>
        <dbReference type="ChEBI" id="CHEBI:15378"/>
        <dbReference type="ChEBI" id="CHEBI:57783"/>
        <dbReference type="ChEBI" id="CHEBI:58349"/>
        <dbReference type="ChEBI" id="CHEBI:58517"/>
        <dbReference type="ChEBI" id="CHEBI:176873"/>
        <dbReference type="EC" id="1.5.1.25"/>
    </reaction>
    <physiologicalReaction direction="right-to-left" evidence="12">
        <dbReference type="Rhea" id="RHEA:12502"/>
    </physiologicalReaction>
</comment>
<comment type="catalytic activity">
    <reaction evidence="6">
        <text>Delta(2)-thiazoline-2-carboxylate + NADPH + 2 H(+) = L-thiazolidine-2-carboxylate + NADP(+)</text>
        <dbReference type="Rhea" id="RHEA:68072"/>
        <dbReference type="ChEBI" id="CHEBI:15378"/>
        <dbReference type="ChEBI" id="CHEBI:57783"/>
        <dbReference type="ChEBI" id="CHEBI:58349"/>
        <dbReference type="ChEBI" id="CHEBI:176895"/>
        <dbReference type="ChEBI" id="CHEBI:176896"/>
    </reaction>
    <physiologicalReaction direction="left-to-right" evidence="6">
        <dbReference type="Rhea" id="RHEA:68073"/>
    </physiologicalReaction>
</comment>
<evidence type="ECO:0000256" key="17">
    <source>
        <dbReference type="ARBA" id="ARBA00093650"/>
    </source>
</evidence>